<evidence type="ECO:0000313" key="3">
    <source>
        <dbReference type="Proteomes" id="UP000219642"/>
    </source>
</evidence>
<dbReference type="RefSeq" id="WP_097400230.1">
    <property type="nucleotide sequence ID" value="NZ_CP158850.1"/>
</dbReference>
<accession>A0ABX4ITT9</accession>
<feature type="signal peptide" evidence="1">
    <location>
        <begin position="1"/>
        <end position="22"/>
    </location>
</feature>
<proteinExistence type="predicted"/>
<reference evidence="2 3" key="1">
    <citation type="submission" date="2017-06" db="EMBL/GenBank/DDBJ databases">
        <title>Draft genome sequence of nitrogen-fixing Kosakonia pseudosacchari strain NN143 isolated from sugarcane roots.</title>
        <authorList>
            <person name="Li Y."/>
            <person name="Li S."/>
            <person name="Lin L."/>
            <person name="Wu X."/>
            <person name="Yang L."/>
            <person name="Li Y."/>
            <person name="An Q."/>
        </authorList>
    </citation>
    <scope>NUCLEOTIDE SEQUENCE [LARGE SCALE GENOMIC DNA]</scope>
    <source>
        <strain evidence="2 3">NN143</strain>
    </source>
</reference>
<evidence type="ECO:0008006" key="4">
    <source>
        <dbReference type="Google" id="ProtNLM"/>
    </source>
</evidence>
<gene>
    <name evidence="2" type="ORF">BK796_06475</name>
</gene>
<evidence type="ECO:0000256" key="1">
    <source>
        <dbReference type="SAM" id="SignalP"/>
    </source>
</evidence>
<sequence>MRLFQAFVFPVACFCMMSFASAETRLAGGKIHFRGAIVEGGCETHTQNQNLLLSCVQNNKMQTRQIHVTDVTGQSLSSQVAQVQMRYLDAQRSRAMVTITYN</sequence>
<protein>
    <recommendedName>
        <fullName evidence="4">Type 1 fimbrial protein</fullName>
    </recommendedName>
</protein>
<name>A0ABX4ITT9_9ENTR</name>
<keyword evidence="1" id="KW-0732">Signal</keyword>
<comment type="caution">
    <text evidence="2">The sequence shown here is derived from an EMBL/GenBank/DDBJ whole genome shotgun (WGS) entry which is preliminary data.</text>
</comment>
<dbReference type="EMBL" id="NITV01000003">
    <property type="protein sequence ID" value="PDO88415.1"/>
    <property type="molecule type" value="Genomic_DNA"/>
</dbReference>
<organism evidence="2 3">
    <name type="scientific">Kosakonia pseudosacchari</name>
    <dbReference type="NCBI Taxonomy" id="1646340"/>
    <lineage>
        <taxon>Bacteria</taxon>
        <taxon>Pseudomonadati</taxon>
        <taxon>Pseudomonadota</taxon>
        <taxon>Gammaproteobacteria</taxon>
        <taxon>Enterobacterales</taxon>
        <taxon>Enterobacteriaceae</taxon>
        <taxon>Kosakonia</taxon>
    </lineage>
</organism>
<feature type="chain" id="PRO_5045736634" description="Type 1 fimbrial protein" evidence="1">
    <location>
        <begin position="23"/>
        <end position="102"/>
    </location>
</feature>
<dbReference type="Proteomes" id="UP000219642">
    <property type="component" value="Unassembled WGS sequence"/>
</dbReference>
<evidence type="ECO:0000313" key="2">
    <source>
        <dbReference type="EMBL" id="PDO88415.1"/>
    </source>
</evidence>
<keyword evidence="3" id="KW-1185">Reference proteome</keyword>